<keyword evidence="4 10" id="KW-0489">Methyltransferase</keyword>
<gene>
    <name evidence="14" type="ORF">N7492_001240</name>
</gene>
<dbReference type="GO" id="GO:0000049">
    <property type="term" value="F:tRNA binding"/>
    <property type="evidence" value="ECO:0007669"/>
    <property type="project" value="UniProtKB-UniRule"/>
</dbReference>
<comment type="similarity">
    <text evidence="10">Belongs to the class I-like SAM-binding methyltransferase superfamily. TRM11 methyltransferase family.</text>
</comment>
<dbReference type="InterPro" id="IPR059073">
    <property type="entry name" value="TRMT11_N"/>
</dbReference>
<dbReference type="Proteomes" id="UP001146351">
    <property type="component" value="Unassembled WGS sequence"/>
</dbReference>
<feature type="region of interest" description="Disordered" evidence="11">
    <location>
        <begin position="414"/>
        <end position="437"/>
    </location>
</feature>
<sequence>MEYLVRLAQVHETFRKPELEAVATLTGVDLEILFYSHTTPYCVVRLADEAAARTLISRCILARDIFELWGYGTTYDELHANVQERTRHFWPLYRDVAFAFAVDTFAGKRGQAAKTEIITSFSYLGLEGPIRLKTPEQQFTVMEEYMGHVEANALGLGLPSEPRKMYMGRWIANSDRDAVLNFDLKKRKYISTTSMDAELSLVSANMALAAPGKLAYDPFVGTGSFLVAAAHFGALTLGSDIDPRSFRGKEEGRNKKEMALMQNYRQYGIVSQFLDAFTSDLTNTPLRNAPFLDCIICDPPYGVREGLRVLGTRNGKLVEPVIIDGVPAHYRPGYIPPKKPYGFEAMQRDILDFAARSLVPEGRLAMWMPTASDEAIEFPVPMHPNLEVTSVCVQPFGNWARRLMTYRRLPDGQISDITQGRSKADQQGSSADDLNEFRRKVCRKPIPSPNQIADRFNVVLDKKPPQTGAT</sequence>
<comment type="subcellular location">
    <subcellularLocation>
        <location evidence="1">Cytoplasm</location>
    </subcellularLocation>
</comment>
<reference evidence="14" key="2">
    <citation type="journal article" date="2023" name="IMA Fungus">
        <title>Comparative genomic study of the Penicillium genus elucidates a diverse pangenome and 15 lateral gene transfer events.</title>
        <authorList>
            <person name="Petersen C."/>
            <person name="Sorensen T."/>
            <person name="Nielsen M.R."/>
            <person name="Sondergaard T.E."/>
            <person name="Sorensen J.L."/>
            <person name="Fitzpatrick D.A."/>
            <person name="Frisvad J.C."/>
            <person name="Nielsen K.L."/>
        </authorList>
    </citation>
    <scope>NUCLEOTIDE SEQUENCE</scope>
    <source>
        <strain evidence="14">IBT 21917</strain>
    </source>
</reference>
<evidence type="ECO:0000259" key="12">
    <source>
        <dbReference type="Pfam" id="PF01170"/>
    </source>
</evidence>
<evidence type="ECO:0000313" key="15">
    <source>
        <dbReference type="Proteomes" id="UP001146351"/>
    </source>
</evidence>
<feature type="domain" description="Ribosomal RNA large subunit methyltransferase K/L-like methyltransferase" evidence="12">
    <location>
        <begin position="186"/>
        <end position="304"/>
    </location>
</feature>
<evidence type="ECO:0000256" key="11">
    <source>
        <dbReference type="SAM" id="MobiDB-lite"/>
    </source>
</evidence>
<evidence type="ECO:0000256" key="7">
    <source>
        <dbReference type="ARBA" id="ARBA00022694"/>
    </source>
</evidence>
<dbReference type="AlphaFoldDB" id="A0A9W9M056"/>
<evidence type="ECO:0000256" key="4">
    <source>
        <dbReference type="ARBA" id="ARBA00022603"/>
    </source>
</evidence>
<keyword evidence="5 10" id="KW-0808">Transferase</keyword>
<evidence type="ECO:0000256" key="3">
    <source>
        <dbReference type="ARBA" id="ARBA00022555"/>
    </source>
</evidence>
<evidence type="ECO:0000313" key="14">
    <source>
        <dbReference type="EMBL" id="KAJ5183624.1"/>
    </source>
</evidence>
<evidence type="ECO:0000256" key="6">
    <source>
        <dbReference type="ARBA" id="ARBA00022691"/>
    </source>
</evidence>
<evidence type="ECO:0000259" key="13">
    <source>
        <dbReference type="Pfam" id="PF25904"/>
    </source>
</evidence>
<keyword evidence="15" id="KW-1185">Reference proteome</keyword>
<keyword evidence="8 10" id="KW-0694">RNA-binding</keyword>
<keyword evidence="6 10" id="KW-0949">S-adenosyl-L-methionine</keyword>
<protein>
    <recommendedName>
        <fullName evidence="9">tRNA (guanine(10)-N(2))-methyltransferase</fullName>
        <ecNumber evidence="9">2.1.1.214</ecNumber>
    </recommendedName>
</protein>
<dbReference type="EC" id="2.1.1.214" evidence="9"/>
<evidence type="ECO:0000256" key="5">
    <source>
        <dbReference type="ARBA" id="ARBA00022679"/>
    </source>
</evidence>
<reference evidence="14" key="1">
    <citation type="submission" date="2022-11" db="EMBL/GenBank/DDBJ databases">
        <authorList>
            <person name="Petersen C."/>
        </authorList>
    </citation>
    <scope>NUCLEOTIDE SEQUENCE</scope>
    <source>
        <strain evidence="14">IBT 21917</strain>
    </source>
</reference>
<organism evidence="14 15">
    <name type="scientific">Penicillium capsulatum</name>
    <dbReference type="NCBI Taxonomy" id="69766"/>
    <lineage>
        <taxon>Eukaryota</taxon>
        <taxon>Fungi</taxon>
        <taxon>Dikarya</taxon>
        <taxon>Ascomycota</taxon>
        <taxon>Pezizomycotina</taxon>
        <taxon>Eurotiomycetes</taxon>
        <taxon>Eurotiomycetidae</taxon>
        <taxon>Eurotiales</taxon>
        <taxon>Aspergillaceae</taxon>
        <taxon>Penicillium</taxon>
    </lineage>
</organism>
<dbReference type="InterPro" id="IPR000241">
    <property type="entry name" value="RlmKL-like_Mtase"/>
</dbReference>
<dbReference type="PIRSF" id="PIRSF017259">
    <property type="entry name" value="tRNA_mtfrase_TRM11"/>
    <property type="match status" value="1"/>
</dbReference>
<dbReference type="GO" id="GO:0043527">
    <property type="term" value="C:tRNA methyltransferase complex"/>
    <property type="evidence" value="ECO:0007669"/>
    <property type="project" value="UniProtKB-ARBA"/>
</dbReference>
<dbReference type="InterPro" id="IPR002052">
    <property type="entry name" value="DNA_methylase_N6_adenine_CS"/>
</dbReference>
<proteinExistence type="inferred from homology"/>
<dbReference type="PANTHER" id="PTHR13370:SF3">
    <property type="entry name" value="TRNA (GUANINE(10)-N2)-METHYLTRANSFERASE HOMOLOG"/>
    <property type="match status" value="1"/>
</dbReference>
<dbReference type="GO" id="GO:0032259">
    <property type="term" value="P:methylation"/>
    <property type="evidence" value="ECO:0007669"/>
    <property type="project" value="UniProtKB-UniRule"/>
</dbReference>
<evidence type="ECO:0000256" key="1">
    <source>
        <dbReference type="ARBA" id="ARBA00004496"/>
    </source>
</evidence>
<feature type="compositionally biased region" description="Polar residues" evidence="11">
    <location>
        <begin position="415"/>
        <end position="432"/>
    </location>
</feature>
<dbReference type="EMBL" id="JAPQKO010000001">
    <property type="protein sequence ID" value="KAJ5183624.1"/>
    <property type="molecule type" value="Genomic_DNA"/>
</dbReference>
<evidence type="ECO:0000256" key="8">
    <source>
        <dbReference type="ARBA" id="ARBA00022884"/>
    </source>
</evidence>
<dbReference type="Pfam" id="PF25904">
    <property type="entry name" value="Tmrp11_N"/>
    <property type="match status" value="1"/>
</dbReference>
<dbReference type="Pfam" id="PF01170">
    <property type="entry name" value="UPF0020"/>
    <property type="match status" value="1"/>
</dbReference>
<dbReference type="PROSITE" id="PS51627">
    <property type="entry name" value="SAM_MT_TRM11"/>
    <property type="match status" value="1"/>
</dbReference>
<dbReference type="GO" id="GO:0008033">
    <property type="term" value="P:tRNA processing"/>
    <property type="evidence" value="ECO:0007669"/>
    <property type="project" value="UniProtKB-UniRule"/>
</dbReference>
<feature type="domain" description="tRNA (guanine(10)-N(2))-methyltransferase TRMT11 N-terminal" evidence="13">
    <location>
        <begin position="1"/>
        <end position="176"/>
    </location>
</feature>
<dbReference type="PROSITE" id="PS00092">
    <property type="entry name" value="N6_MTASE"/>
    <property type="match status" value="1"/>
</dbReference>
<dbReference type="GO" id="GO:0005737">
    <property type="term" value="C:cytoplasm"/>
    <property type="evidence" value="ECO:0007669"/>
    <property type="project" value="UniProtKB-SubCell"/>
</dbReference>
<name>A0A9W9M056_9EURO</name>
<evidence type="ECO:0000256" key="9">
    <source>
        <dbReference type="ARBA" id="ARBA00066937"/>
    </source>
</evidence>
<comment type="caution">
    <text evidence="14">The sequence shown here is derived from an EMBL/GenBank/DDBJ whole genome shotgun (WGS) entry which is preliminary data.</text>
</comment>
<dbReference type="SUPFAM" id="SSF53335">
    <property type="entry name" value="S-adenosyl-L-methionine-dependent methyltransferases"/>
    <property type="match status" value="1"/>
</dbReference>
<evidence type="ECO:0000256" key="10">
    <source>
        <dbReference type="PROSITE-ProRule" id="PRU00959"/>
    </source>
</evidence>
<keyword evidence="2" id="KW-0963">Cytoplasm</keyword>
<dbReference type="InterPro" id="IPR016691">
    <property type="entry name" value="TRMT11"/>
</dbReference>
<dbReference type="OrthoDB" id="296065at2759"/>
<dbReference type="PANTHER" id="PTHR13370">
    <property type="entry name" value="RNA METHYLASE-RELATED"/>
    <property type="match status" value="1"/>
</dbReference>
<dbReference type="Gene3D" id="3.40.50.150">
    <property type="entry name" value="Vaccinia Virus protein VP39"/>
    <property type="match status" value="1"/>
</dbReference>
<keyword evidence="3 10" id="KW-0820">tRNA-binding</keyword>
<dbReference type="GO" id="GO:0160102">
    <property type="term" value="F:tRNA (guanine(10)-N2)-methyltransferase activity"/>
    <property type="evidence" value="ECO:0007669"/>
    <property type="project" value="UniProtKB-EC"/>
</dbReference>
<evidence type="ECO:0000256" key="2">
    <source>
        <dbReference type="ARBA" id="ARBA00022490"/>
    </source>
</evidence>
<keyword evidence="7 10" id="KW-0819">tRNA processing</keyword>
<accession>A0A9W9M056</accession>
<dbReference type="InterPro" id="IPR029063">
    <property type="entry name" value="SAM-dependent_MTases_sf"/>
</dbReference>